<evidence type="ECO:0000313" key="13">
    <source>
        <dbReference type="Proteomes" id="UP000777438"/>
    </source>
</evidence>
<evidence type="ECO:0000256" key="5">
    <source>
        <dbReference type="ARBA" id="ARBA00022622"/>
    </source>
</evidence>
<sequence length="141" mass="13718">MGVSTRVVFVRILALAAAARAATTTTSLAELVNGIPTCVAGCPENIHEAIGCDAADLECLCSDVASLVAHIGPCIIKNGCDINDASGDGSEIASASKVLEAAIASQSTTDAASSTSTNAAGNIGYGVVKALAAGAVAALVV</sequence>
<dbReference type="InterPro" id="IPR008427">
    <property type="entry name" value="Extracellular_membr_CFEM_dom"/>
</dbReference>
<keyword evidence="9" id="KW-0479">Metal-binding</keyword>
<evidence type="ECO:0000259" key="11">
    <source>
        <dbReference type="PROSITE" id="PS52012"/>
    </source>
</evidence>
<feature type="chain" id="PRO_5040303851" description="CFEM domain-containing protein" evidence="10">
    <location>
        <begin position="22"/>
        <end position="141"/>
    </location>
</feature>
<dbReference type="GO" id="GO:0005576">
    <property type="term" value="C:extracellular region"/>
    <property type="evidence" value="ECO:0007669"/>
    <property type="project" value="UniProtKB-SubCell"/>
</dbReference>
<keyword evidence="5" id="KW-0325">Glycoprotein</keyword>
<feature type="signal peptide" evidence="10">
    <location>
        <begin position="1"/>
        <end position="21"/>
    </location>
</feature>
<dbReference type="Pfam" id="PF05730">
    <property type="entry name" value="CFEM"/>
    <property type="match status" value="1"/>
</dbReference>
<evidence type="ECO:0000256" key="3">
    <source>
        <dbReference type="ARBA" id="ARBA00010031"/>
    </source>
</evidence>
<keyword evidence="5" id="KW-0336">GPI-anchor</keyword>
<reference evidence="12 13" key="1">
    <citation type="journal article" date="2021" name="Nat. Commun.">
        <title>Genetic determinants of endophytism in the Arabidopsis root mycobiome.</title>
        <authorList>
            <person name="Mesny F."/>
            <person name="Miyauchi S."/>
            <person name="Thiergart T."/>
            <person name="Pickel B."/>
            <person name="Atanasova L."/>
            <person name="Karlsson M."/>
            <person name="Huettel B."/>
            <person name="Barry K.W."/>
            <person name="Haridas S."/>
            <person name="Chen C."/>
            <person name="Bauer D."/>
            <person name="Andreopoulos W."/>
            <person name="Pangilinan J."/>
            <person name="LaButti K."/>
            <person name="Riley R."/>
            <person name="Lipzen A."/>
            <person name="Clum A."/>
            <person name="Drula E."/>
            <person name="Henrissat B."/>
            <person name="Kohler A."/>
            <person name="Grigoriev I.V."/>
            <person name="Martin F.M."/>
            <person name="Hacquard S."/>
        </authorList>
    </citation>
    <scope>NUCLEOTIDE SEQUENCE [LARGE SCALE GENOMIC DNA]</scope>
    <source>
        <strain evidence="12 13">MPI-CAGE-CH-0241</strain>
    </source>
</reference>
<dbReference type="AlphaFoldDB" id="A0A9P8WBV6"/>
<evidence type="ECO:0000256" key="1">
    <source>
        <dbReference type="ARBA" id="ARBA00004589"/>
    </source>
</evidence>
<keyword evidence="13" id="KW-1185">Reference proteome</keyword>
<keyword evidence="7 9" id="KW-1015">Disulfide bond</keyword>
<dbReference type="PROSITE" id="PS52012">
    <property type="entry name" value="CFEM"/>
    <property type="match status" value="1"/>
</dbReference>
<keyword evidence="5" id="KW-0472">Membrane</keyword>
<dbReference type="EMBL" id="JAGPYM010000005">
    <property type="protein sequence ID" value="KAH6894673.1"/>
    <property type="molecule type" value="Genomic_DNA"/>
</dbReference>
<comment type="caution">
    <text evidence="9">Lacks conserved residue(s) required for the propagation of feature annotation.</text>
</comment>
<dbReference type="GO" id="GO:0098552">
    <property type="term" value="C:side of membrane"/>
    <property type="evidence" value="ECO:0007669"/>
    <property type="project" value="UniProtKB-KW"/>
</dbReference>
<proteinExistence type="inferred from homology"/>
<evidence type="ECO:0000256" key="9">
    <source>
        <dbReference type="PROSITE-ProRule" id="PRU01356"/>
    </source>
</evidence>
<keyword evidence="8" id="KW-0449">Lipoprotein</keyword>
<evidence type="ECO:0000256" key="8">
    <source>
        <dbReference type="ARBA" id="ARBA00023288"/>
    </source>
</evidence>
<organism evidence="12 13">
    <name type="scientific">Thelonectria olida</name>
    <dbReference type="NCBI Taxonomy" id="1576542"/>
    <lineage>
        <taxon>Eukaryota</taxon>
        <taxon>Fungi</taxon>
        <taxon>Dikarya</taxon>
        <taxon>Ascomycota</taxon>
        <taxon>Pezizomycotina</taxon>
        <taxon>Sordariomycetes</taxon>
        <taxon>Hypocreomycetidae</taxon>
        <taxon>Hypocreales</taxon>
        <taxon>Nectriaceae</taxon>
        <taxon>Thelonectria</taxon>
    </lineage>
</organism>
<keyword evidence="6 10" id="KW-0732">Signal</keyword>
<evidence type="ECO:0000256" key="2">
    <source>
        <dbReference type="ARBA" id="ARBA00004613"/>
    </source>
</evidence>
<keyword evidence="9" id="KW-0349">Heme</keyword>
<evidence type="ECO:0000313" key="12">
    <source>
        <dbReference type="EMBL" id="KAH6894673.1"/>
    </source>
</evidence>
<accession>A0A9P8WBV6</accession>
<comment type="similarity">
    <text evidence="3">Belongs to the RBT5 family.</text>
</comment>
<gene>
    <name evidence="12" type="ORF">B0T10DRAFT_590368</name>
</gene>
<comment type="caution">
    <text evidence="12">The sequence shown here is derived from an EMBL/GenBank/DDBJ whole genome shotgun (WGS) entry which is preliminary data.</text>
</comment>
<name>A0A9P8WBV6_9HYPO</name>
<evidence type="ECO:0000256" key="7">
    <source>
        <dbReference type="ARBA" id="ARBA00023157"/>
    </source>
</evidence>
<feature type="domain" description="CFEM" evidence="11">
    <location>
        <begin position="10"/>
        <end position="123"/>
    </location>
</feature>
<dbReference type="OrthoDB" id="3065412at2759"/>
<evidence type="ECO:0000256" key="6">
    <source>
        <dbReference type="ARBA" id="ARBA00022729"/>
    </source>
</evidence>
<feature type="disulfide bond" evidence="9">
    <location>
        <begin position="52"/>
        <end position="59"/>
    </location>
</feature>
<dbReference type="GO" id="GO:0046872">
    <property type="term" value="F:metal ion binding"/>
    <property type="evidence" value="ECO:0007669"/>
    <property type="project" value="UniProtKB-UniRule"/>
</dbReference>
<comment type="subcellular location">
    <subcellularLocation>
        <location evidence="1">Membrane</location>
        <topology evidence="1">Lipid-anchor</topology>
        <topology evidence="1">GPI-anchor</topology>
    </subcellularLocation>
    <subcellularLocation>
        <location evidence="2">Secreted</location>
    </subcellularLocation>
</comment>
<evidence type="ECO:0000256" key="4">
    <source>
        <dbReference type="ARBA" id="ARBA00022525"/>
    </source>
</evidence>
<evidence type="ECO:0000256" key="10">
    <source>
        <dbReference type="SAM" id="SignalP"/>
    </source>
</evidence>
<protein>
    <recommendedName>
        <fullName evidence="11">CFEM domain-containing protein</fullName>
    </recommendedName>
</protein>
<feature type="binding site" description="axial binding residue" evidence="9">
    <location>
        <position position="56"/>
    </location>
    <ligand>
        <name>heme</name>
        <dbReference type="ChEBI" id="CHEBI:30413"/>
    </ligand>
    <ligandPart>
        <name>Fe</name>
        <dbReference type="ChEBI" id="CHEBI:18248"/>
    </ligandPart>
</feature>
<keyword evidence="9" id="KW-0408">Iron</keyword>
<keyword evidence="4" id="KW-0964">Secreted</keyword>
<dbReference type="Proteomes" id="UP000777438">
    <property type="component" value="Unassembled WGS sequence"/>
</dbReference>